<dbReference type="Proteomes" id="UP000306628">
    <property type="component" value="Unassembled WGS sequence"/>
</dbReference>
<protein>
    <submittedName>
        <fullName evidence="4">Nitronate monooxygenase</fullName>
    </submittedName>
</protein>
<dbReference type="OrthoDB" id="9778912at2"/>
<comment type="caution">
    <text evidence="4">The sequence shown here is derived from an EMBL/GenBank/DDBJ whole genome shotgun (WGS) entry which is preliminary data.</text>
</comment>
<reference evidence="4 5" key="1">
    <citation type="submission" date="2019-05" db="EMBL/GenBank/DDBJ databases">
        <title>Draft genome sequence of Nonomuraea zeae DSM 100528.</title>
        <authorList>
            <person name="Saricaoglu S."/>
            <person name="Isik K."/>
        </authorList>
    </citation>
    <scope>NUCLEOTIDE SEQUENCE [LARGE SCALE GENOMIC DNA]</scope>
    <source>
        <strain evidence="4 5">DSM 100528</strain>
    </source>
</reference>
<dbReference type="CDD" id="cd04730">
    <property type="entry name" value="NPD_like"/>
    <property type="match status" value="1"/>
</dbReference>
<sequence>MRTALTALTGCRYPIVQTGMGYVAGARLAAATSKAGGLGVIGAATMSVAEMTEAIRRVKERTDAPFGVNIRSDADDAAERVEVMVREGVRVASFAMAPRRELIARLKDAGVVTIPSVGARRHAEKVAAWGVDAVIVQGGEGGGHTGPVATTLLLPQVVDAVDIPVIAAGGFFDGRGLVAALAYGACGIAMGTRFLLTSDSTVPEEVKKVYLAARETVVTTRVDGVPHRVLSTPFVTSLERSRLVRAVVNGARFKRLSGLSWAEMLREGRRMKRGRELTWAQVLQAANTPVLLRAAMVDGRADLGVMASGQVVGVIDDLPSCQELIDRVMAEARAALAGLRAQ</sequence>
<keyword evidence="1" id="KW-0285">Flavoprotein</keyword>
<accession>A0A5S4GG02</accession>
<dbReference type="InterPro" id="IPR004136">
    <property type="entry name" value="NMO"/>
</dbReference>
<name>A0A5S4GG02_9ACTN</name>
<evidence type="ECO:0000313" key="4">
    <source>
        <dbReference type="EMBL" id="TMR31916.1"/>
    </source>
</evidence>
<dbReference type="Gene3D" id="3.20.20.70">
    <property type="entry name" value="Aldolase class I"/>
    <property type="match status" value="1"/>
</dbReference>
<dbReference type="SUPFAM" id="SSF51412">
    <property type="entry name" value="Inosine monophosphate dehydrogenase (IMPDH)"/>
    <property type="match status" value="1"/>
</dbReference>
<dbReference type="EMBL" id="VCKX01000076">
    <property type="protein sequence ID" value="TMR31916.1"/>
    <property type="molecule type" value="Genomic_DNA"/>
</dbReference>
<keyword evidence="2" id="KW-0288">FMN</keyword>
<keyword evidence="3" id="KW-0560">Oxidoreductase</keyword>
<evidence type="ECO:0000313" key="5">
    <source>
        <dbReference type="Proteomes" id="UP000306628"/>
    </source>
</evidence>
<dbReference type="GO" id="GO:0018580">
    <property type="term" value="F:nitronate monooxygenase activity"/>
    <property type="evidence" value="ECO:0007669"/>
    <property type="project" value="InterPro"/>
</dbReference>
<dbReference type="Pfam" id="PF03060">
    <property type="entry name" value="NMO"/>
    <property type="match status" value="1"/>
</dbReference>
<evidence type="ECO:0000256" key="2">
    <source>
        <dbReference type="ARBA" id="ARBA00022643"/>
    </source>
</evidence>
<evidence type="ECO:0000256" key="1">
    <source>
        <dbReference type="ARBA" id="ARBA00022630"/>
    </source>
</evidence>
<dbReference type="PANTHER" id="PTHR32332:SF20">
    <property type="entry name" value="2-NITROPROPANE DIOXYGENASE-LIKE PROTEIN"/>
    <property type="match status" value="1"/>
</dbReference>
<proteinExistence type="predicted"/>
<dbReference type="RefSeq" id="WP_138692081.1">
    <property type="nucleotide sequence ID" value="NZ_JBHSAZ010000028.1"/>
</dbReference>
<dbReference type="InterPro" id="IPR013785">
    <property type="entry name" value="Aldolase_TIM"/>
</dbReference>
<dbReference type="AlphaFoldDB" id="A0A5S4GG02"/>
<gene>
    <name evidence="4" type="ORF">ETD85_24265</name>
</gene>
<organism evidence="4 5">
    <name type="scientific">Nonomuraea zeae</name>
    <dbReference type="NCBI Taxonomy" id="1642303"/>
    <lineage>
        <taxon>Bacteria</taxon>
        <taxon>Bacillati</taxon>
        <taxon>Actinomycetota</taxon>
        <taxon>Actinomycetes</taxon>
        <taxon>Streptosporangiales</taxon>
        <taxon>Streptosporangiaceae</taxon>
        <taxon>Nonomuraea</taxon>
    </lineage>
</organism>
<dbReference type="PANTHER" id="PTHR32332">
    <property type="entry name" value="2-NITROPROPANE DIOXYGENASE"/>
    <property type="match status" value="1"/>
</dbReference>
<keyword evidence="4" id="KW-0503">Monooxygenase</keyword>
<keyword evidence="5" id="KW-1185">Reference proteome</keyword>
<evidence type="ECO:0000256" key="3">
    <source>
        <dbReference type="ARBA" id="ARBA00023002"/>
    </source>
</evidence>